<name>A0ACC0N2Q9_RHOML</name>
<comment type="caution">
    <text evidence="1">The sequence shown here is derived from an EMBL/GenBank/DDBJ whole genome shotgun (WGS) entry which is preliminary data.</text>
</comment>
<sequence>MAKNMGHALTILLVLCMTIAVVASKEKDPITTPTAVAIEGVAKQSGPRDGFPVLAIRRCWSKPELEDGEWWSCKRRAFDVAIRWCLVAPPRFCEPVILPAIVCRSLKCQQGLHRCDLPVSVVVGGGWFANVTVLSDMGVTAF</sequence>
<proteinExistence type="predicted"/>
<gene>
    <name evidence="1" type="ORF">RHMOL_Rhmol07G0208600</name>
</gene>
<protein>
    <submittedName>
        <fullName evidence="1">Uncharacterized protein</fullName>
    </submittedName>
</protein>
<reference evidence="1" key="1">
    <citation type="submission" date="2022-02" db="EMBL/GenBank/DDBJ databases">
        <title>Plant Genome Project.</title>
        <authorList>
            <person name="Zhang R.-G."/>
        </authorList>
    </citation>
    <scope>NUCLEOTIDE SEQUENCE</scope>
    <source>
        <strain evidence="1">AT1</strain>
    </source>
</reference>
<organism evidence="1 2">
    <name type="scientific">Rhododendron molle</name>
    <name type="common">Chinese azalea</name>
    <name type="synonym">Azalea mollis</name>
    <dbReference type="NCBI Taxonomy" id="49168"/>
    <lineage>
        <taxon>Eukaryota</taxon>
        <taxon>Viridiplantae</taxon>
        <taxon>Streptophyta</taxon>
        <taxon>Embryophyta</taxon>
        <taxon>Tracheophyta</taxon>
        <taxon>Spermatophyta</taxon>
        <taxon>Magnoliopsida</taxon>
        <taxon>eudicotyledons</taxon>
        <taxon>Gunneridae</taxon>
        <taxon>Pentapetalae</taxon>
        <taxon>asterids</taxon>
        <taxon>Ericales</taxon>
        <taxon>Ericaceae</taxon>
        <taxon>Ericoideae</taxon>
        <taxon>Rhodoreae</taxon>
        <taxon>Rhododendron</taxon>
    </lineage>
</organism>
<keyword evidence="2" id="KW-1185">Reference proteome</keyword>
<dbReference type="Proteomes" id="UP001062846">
    <property type="component" value="Chromosome 7"/>
</dbReference>
<evidence type="ECO:0000313" key="2">
    <source>
        <dbReference type="Proteomes" id="UP001062846"/>
    </source>
</evidence>
<evidence type="ECO:0000313" key="1">
    <source>
        <dbReference type="EMBL" id="KAI8547608.1"/>
    </source>
</evidence>
<dbReference type="EMBL" id="CM046394">
    <property type="protein sequence ID" value="KAI8547608.1"/>
    <property type="molecule type" value="Genomic_DNA"/>
</dbReference>
<accession>A0ACC0N2Q9</accession>